<organism evidence="1 2">
    <name type="scientific">Trifolium medium</name>
    <dbReference type="NCBI Taxonomy" id="97028"/>
    <lineage>
        <taxon>Eukaryota</taxon>
        <taxon>Viridiplantae</taxon>
        <taxon>Streptophyta</taxon>
        <taxon>Embryophyta</taxon>
        <taxon>Tracheophyta</taxon>
        <taxon>Spermatophyta</taxon>
        <taxon>Magnoliopsida</taxon>
        <taxon>eudicotyledons</taxon>
        <taxon>Gunneridae</taxon>
        <taxon>Pentapetalae</taxon>
        <taxon>rosids</taxon>
        <taxon>fabids</taxon>
        <taxon>Fabales</taxon>
        <taxon>Fabaceae</taxon>
        <taxon>Papilionoideae</taxon>
        <taxon>50 kb inversion clade</taxon>
        <taxon>NPAAA clade</taxon>
        <taxon>Hologalegina</taxon>
        <taxon>IRL clade</taxon>
        <taxon>Trifolieae</taxon>
        <taxon>Trifolium</taxon>
    </lineage>
</organism>
<proteinExistence type="predicted"/>
<protein>
    <submittedName>
        <fullName evidence="1">Uncharacterized protein</fullName>
    </submittedName>
</protein>
<name>A0A392VQL1_9FABA</name>
<accession>A0A392VQL1</accession>
<dbReference type="EMBL" id="LXQA011249217">
    <property type="protein sequence ID" value="MCI90606.1"/>
    <property type="molecule type" value="Genomic_DNA"/>
</dbReference>
<dbReference type="AlphaFoldDB" id="A0A392VQL1"/>
<evidence type="ECO:0000313" key="1">
    <source>
        <dbReference type="EMBL" id="MCI90606.1"/>
    </source>
</evidence>
<sequence>GFGRRVVEPLKIRAHVRSQVTLIELDSLEGVDIHDVDRTAQIDEDSANFKVDHVYSNEKGDIGIR</sequence>
<keyword evidence="2" id="KW-1185">Reference proteome</keyword>
<dbReference type="Proteomes" id="UP000265520">
    <property type="component" value="Unassembled WGS sequence"/>
</dbReference>
<feature type="non-terminal residue" evidence="1">
    <location>
        <position position="1"/>
    </location>
</feature>
<reference evidence="1 2" key="1">
    <citation type="journal article" date="2018" name="Front. Plant Sci.">
        <title>Red Clover (Trifolium pratense) and Zigzag Clover (T. medium) - A Picture of Genomic Similarities and Differences.</title>
        <authorList>
            <person name="Dluhosova J."/>
            <person name="Istvanek J."/>
            <person name="Nedelnik J."/>
            <person name="Repkova J."/>
        </authorList>
    </citation>
    <scope>NUCLEOTIDE SEQUENCE [LARGE SCALE GENOMIC DNA]</scope>
    <source>
        <strain evidence="2">cv. 10/8</strain>
        <tissue evidence="1">Leaf</tissue>
    </source>
</reference>
<evidence type="ECO:0000313" key="2">
    <source>
        <dbReference type="Proteomes" id="UP000265520"/>
    </source>
</evidence>
<comment type="caution">
    <text evidence="1">The sequence shown here is derived from an EMBL/GenBank/DDBJ whole genome shotgun (WGS) entry which is preliminary data.</text>
</comment>